<evidence type="ECO:0000256" key="1">
    <source>
        <dbReference type="SAM" id="Phobius"/>
    </source>
</evidence>
<sequence>MDKKKRVILLMVPPLIWGLIIALSSSMSYGDQDIRPYLANVGREHWIVEWFGWVRFTYGSSVVSVDYLGPYTFIEFFIRKGAHVVAFAILSFLLYRMFKGMNLRSWVSAIVTLSVSIGFASIDEFRQYFHLDRTGMWQDVVLDTVGAIFGVFISWMVYRKKNKRTPPYT</sequence>
<evidence type="ECO:0000313" key="4">
    <source>
        <dbReference type="Proteomes" id="UP000568839"/>
    </source>
</evidence>
<dbReference type="Pfam" id="PF04892">
    <property type="entry name" value="VanZ"/>
    <property type="match status" value="1"/>
</dbReference>
<keyword evidence="4" id="KW-1185">Reference proteome</keyword>
<dbReference type="InterPro" id="IPR016747">
    <property type="entry name" value="Phosphotransbutyrylase"/>
</dbReference>
<dbReference type="NCBIfam" id="NF037970">
    <property type="entry name" value="vanZ_1"/>
    <property type="match status" value="1"/>
</dbReference>
<dbReference type="InterPro" id="IPR006976">
    <property type="entry name" value="VanZ-like"/>
</dbReference>
<keyword evidence="1" id="KW-1133">Transmembrane helix</keyword>
<keyword evidence="1" id="KW-0472">Membrane</keyword>
<dbReference type="PIRSF" id="PIRSF019083">
    <property type="entry name" value="UCP019083_VanZ"/>
    <property type="match status" value="1"/>
</dbReference>
<dbReference type="RefSeq" id="WP_184405433.1">
    <property type="nucleotide sequence ID" value="NZ_JACHHJ010000006.1"/>
</dbReference>
<organism evidence="3 4">
    <name type="scientific">Geomicrobium halophilum</name>
    <dbReference type="NCBI Taxonomy" id="549000"/>
    <lineage>
        <taxon>Bacteria</taxon>
        <taxon>Bacillati</taxon>
        <taxon>Bacillota</taxon>
        <taxon>Bacilli</taxon>
        <taxon>Bacillales</taxon>
        <taxon>Geomicrobium</taxon>
    </lineage>
</organism>
<feature type="domain" description="VanZ-like" evidence="2">
    <location>
        <begin position="15"/>
        <end position="156"/>
    </location>
</feature>
<protein>
    <recommendedName>
        <fullName evidence="2">VanZ-like domain-containing protein</fullName>
    </recommendedName>
</protein>
<dbReference type="Proteomes" id="UP000568839">
    <property type="component" value="Unassembled WGS sequence"/>
</dbReference>
<feature type="transmembrane region" description="Helical" evidence="1">
    <location>
        <begin position="140"/>
        <end position="158"/>
    </location>
</feature>
<name>A0A841Q0V1_9BACL</name>
<reference evidence="3 4" key="1">
    <citation type="submission" date="2020-08" db="EMBL/GenBank/DDBJ databases">
        <title>Genomic Encyclopedia of Type Strains, Phase IV (KMG-IV): sequencing the most valuable type-strain genomes for metagenomic binning, comparative biology and taxonomic classification.</title>
        <authorList>
            <person name="Goeker M."/>
        </authorList>
    </citation>
    <scope>NUCLEOTIDE SEQUENCE [LARGE SCALE GENOMIC DNA]</scope>
    <source>
        <strain evidence="3 4">DSM 21769</strain>
    </source>
</reference>
<feature type="transmembrane region" description="Helical" evidence="1">
    <location>
        <begin position="102"/>
        <end position="120"/>
    </location>
</feature>
<comment type="caution">
    <text evidence="3">The sequence shown here is derived from an EMBL/GenBank/DDBJ whole genome shotgun (WGS) entry which is preliminary data.</text>
</comment>
<gene>
    <name evidence="3" type="ORF">HNR44_003359</name>
</gene>
<evidence type="ECO:0000313" key="3">
    <source>
        <dbReference type="EMBL" id="MBB6451352.1"/>
    </source>
</evidence>
<dbReference type="EMBL" id="JACHHJ010000006">
    <property type="protein sequence ID" value="MBB6451352.1"/>
    <property type="molecule type" value="Genomic_DNA"/>
</dbReference>
<accession>A0A841Q0V1</accession>
<dbReference type="PANTHER" id="PTHR28008">
    <property type="entry name" value="DOMAIN PROTEIN, PUTATIVE (AFU_ORTHOLOGUE AFUA_3G10980)-RELATED"/>
    <property type="match status" value="1"/>
</dbReference>
<feature type="transmembrane region" description="Helical" evidence="1">
    <location>
        <begin position="76"/>
        <end position="95"/>
    </location>
</feature>
<feature type="transmembrane region" description="Helical" evidence="1">
    <location>
        <begin position="7"/>
        <end position="29"/>
    </location>
</feature>
<proteinExistence type="predicted"/>
<keyword evidence="1" id="KW-0812">Transmembrane</keyword>
<evidence type="ECO:0000259" key="2">
    <source>
        <dbReference type="Pfam" id="PF04892"/>
    </source>
</evidence>
<dbReference type="AlphaFoldDB" id="A0A841Q0V1"/>
<dbReference type="PANTHER" id="PTHR28008:SF1">
    <property type="entry name" value="DOMAIN PROTEIN, PUTATIVE (AFU_ORTHOLOGUE AFUA_3G10980)-RELATED"/>
    <property type="match status" value="1"/>
</dbReference>